<protein>
    <submittedName>
        <fullName evidence="1">Uncharacterized protein</fullName>
    </submittedName>
</protein>
<gene>
    <name evidence="1" type="ORF">CLORY_45480</name>
</gene>
<dbReference type="AlphaFoldDB" id="A0A1V4I3X2"/>
<evidence type="ECO:0000313" key="2">
    <source>
        <dbReference type="Proteomes" id="UP000190080"/>
    </source>
</evidence>
<dbReference type="EMBL" id="MZGV01000141">
    <property type="protein sequence ID" value="OPJ54599.1"/>
    <property type="molecule type" value="Genomic_DNA"/>
</dbReference>
<sequence length="62" mass="7607">MLQGTYINYDQSSRKTDDLNYRQFDYSYIHNSEQKQNDVEIDISKYGLEKLFLKYPLKFTLW</sequence>
<reference evidence="1 2" key="1">
    <citation type="submission" date="2017-03" db="EMBL/GenBank/DDBJ databases">
        <title>Genome sequence of Clostridium oryzae DSM 28571.</title>
        <authorList>
            <person name="Poehlein A."/>
            <person name="Daniel R."/>
        </authorList>
    </citation>
    <scope>NUCLEOTIDE SEQUENCE [LARGE SCALE GENOMIC DNA]</scope>
    <source>
        <strain evidence="1 2">DSM 28571</strain>
    </source>
</reference>
<dbReference type="Proteomes" id="UP000190080">
    <property type="component" value="Unassembled WGS sequence"/>
</dbReference>
<name>A0A1V4I3X2_9CLOT</name>
<evidence type="ECO:0000313" key="1">
    <source>
        <dbReference type="EMBL" id="OPJ54599.1"/>
    </source>
</evidence>
<organism evidence="1 2">
    <name type="scientific">Clostridium oryzae</name>
    <dbReference type="NCBI Taxonomy" id="1450648"/>
    <lineage>
        <taxon>Bacteria</taxon>
        <taxon>Bacillati</taxon>
        <taxon>Bacillota</taxon>
        <taxon>Clostridia</taxon>
        <taxon>Eubacteriales</taxon>
        <taxon>Clostridiaceae</taxon>
        <taxon>Clostridium</taxon>
    </lineage>
</organism>
<proteinExistence type="predicted"/>
<keyword evidence="2" id="KW-1185">Reference proteome</keyword>
<accession>A0A1V4I3X2</accession>
<comment type="caution">
    <text evidence="1">The sequence shown here is derived from an EMBL/GenBank/DDBJ whole genome shotgun (WGS) entry which is preliminary data.</text>
</comment>